<reference evidence="5" key="1">
    <citation type="journal article" date="2019" name="Int. J. Syst. Evol. Microbiol.">
        <title>The Global Catalogue of Microorganisms (GCM) 10K type strain sequencing project: providing services to taxonomists for standard genome sequencing and annotation.</title>
        <authorList>
            <consortium name="The Broad Institute Genomics Platform"/>
            <consortium name="The Broad Institute Genome Sequencing Center for Infectious Disease"/>
            <person name="Wu L."/>
            <person name="Ma J."/>
        </authorList>
    </citation>
    <scope>NUCLEOTIDE SEQUENCE [LARGE SCALE GENOMIC DNA]</scope>
    <source>
        <strain evidence="5">CGMCC 1.7003</strain>
    </source>
</reference>
<protein>
    <submittedName>
        <fullName evidence="4">NAD(P)H dehydrogenase</fullName>
    </submittedName>
</protein>
<dbReference type="PANTHER" id="PTHR10204:SF34">
    <property type="entry name" value="NAD(P)H DEHYDROGENASE [QUINONE] 1 ISOFORM 1"/>
    <property type="match status" value="1"/>
</dbReference>
<evidence type="ECO:0000259" key="3">
    <source>
        <dbReference type="Pfam" id="PF02525"/>
    </source>
</evidence>
<evidence type="ECO:0000313" key="4">
    <source>
        <dbReference type="EMBL" id="GHG77616.1"/>
    </source>
</evidence>
<dbReference type="InterPro" id="IPR051545">
    <property type="entry name" value="NAD(P)H_dehydrogenase_qn"/>
</dbReference>
<dbReference type="PANTHER" id="PTHR10204">
    <property type="entry name" value="NAD P H OXIDOREDUCTASE-RELATED"/>
    <property type="match status" value="1"/>
</dbReference>
<evidence type="ECO:0000313" key="5">
    <source>
        <dbReference type="Proteomes" id="UP000659697"/>
    </source>
</evidence>
<dbReference type="EMBL" id="BNAO01000012">
    <property type="protein sequence ID" value="GHG77616.1"/>
    <property type="molecule type" value="Genomic_DNA"/>
</dbReference>
<sequence>MSGKKVLVISAHPTEQGIGQALASEYGTAITANGHQIRWLYLNTLSFDPVLRHGYRQLQPFEPDLQAAQADLLWAEHITLLYPVWWGSVPALLKGFLDRVLLPGFAFKYQPDKKYPQPLLMGKTAHLLLTMDTPIWYFRWFYQAPALHQISKTTLAFCGIKPLKSLMFGPVVSSSVQQRQRWLQQARQLALKVY</sequence>
<comment type="similarity">
    <text evidence="1">Belongs to the NAD(P)H dehydrogenase (quinone) family.</text>
</comment>
<dbReference type="Proteomes" id="UP000659697">
    <property type="component" value="Unassembled WGS sequence"/>
</dbReference>
<dbReference type="SUPFAM" id="SSF52218">
    <property type="entry name" value="Flavoproteins"/>
    <property type="match status" value="1"/>
</dbReference>
<accession>A0ABQ3L2G7</accession>
<proteinExistence type="inferred from homology"/>
<dbReference type="Gene3D" id="3.40.50.360">
    <property type="match status" value="1"/>
</dbReference>
<organism evidence="4 5">
    <name type="scientific">Alishewanella longhuensis</name>
    <dbReference type="NCBI Taxonomy" id="1091037"/>
    <lineage>
        <taxon>Bacteria</taxon>
        <taxon>Pseudomonadati</taxon>
        <taxon>Pseudomonadota</taxon>
        <taxon>Gammaproteobacteria</taxon>
        <taxon>Alteromonadales</taxon>
        <taxon>Alteromonadaceae</taxon>
        <taxon>Alishewanella</taxon>
    </lineage>
</organism>
<dbReference type="Pfam" id="PF02525">
    <property type="entry name" value="Flavodoxin_2"/>
    <property type="match status" value="1"/>
</dbReference>
<evidence type="ECO:0000256" key="2">
    <source>
        <dbReference type="ARBA" id="ARBA00023002"/>
    </source>
</evidence>
<feature type="domain" description="Flavodoxin-like fold" evidence="3">
    <location>
        <begin position="4"/>
        <end position="188"/>
    </location>
</feature>
<comment type="caution">
    <text evidence="4">The sequence shown here is derived from an EMBL/GenBank/DDBJ whole genome shotgun (WGS) entry which is preliminary data.</text>
</comment>
<keyword evidence="2" id="KW-0560">Oxidoreductase</keyword>
<dbReference type="InterPro" id="IPR003680">
    <property type="entry name" value="Flavodoxin_fold"/>
</dbReference>
<name>A0ABQ3L2G7_9ALTE</name>
<evidence type="ECO:0000256" key="1">
    <source>
        <dbReference type="ARBA" id="ARBA00006252"/>
    </source>
</evidence>
<dbReference type="RefSeq" id="WP_189434188.1">
    <property type="nucleotide sequence ID" value="NZ_BNAO01000012.1"/>
</dbReference>
<dbReference type="InterPro" id="IPR029039">
    <property type="entry name" value="Flavoprotein-like_sf"/>
</dbReference>
<gene>
    <name evidence="4" type="ORF">GCM10010919_33370</name>
</gene>
<keyword evidence="5" id="KW-1185">Reference proteome</keyword>